<evidence type="ECO:0000256" key="2">
    <source>
        <dbReference type="SAM" id="SignalP"/>
    </source>
</evidence>
<dbReference type="AlphaFoldDB" id="A0AAD1Z4V4"/>
<evidence type="ECO:0000313" key="5">
    <source>
        <dbReference type="Proteomes" id="UP000834106"/>
    </source>
</evidence>
<evidence type="ECO:0000313" key="4">
    <source>
        <dbReference type="EMBL" id="CAI9762318.1"/>
    </source>
</evidence>
<keyword evidence="1 2" id="KW-0732">Signal</keyword>
<dbReference type="PANTHER" id="PTHR31951">
    <property type="entry name" value="BIFUNCTIONAL INHIBITOR/LIPID-TRANSFER PROTEIN/SEED STORAGE 2S ALBUMIN SUPERFAMILY PROTEIN-RELATED"/>
    <property type="match status" value="1"/>
</dbReference>
<reference evidence="4" key="1">
    <citation type="submission" date="2023-05" db="EMBL/GenBank/DDBJ databases">
        <authorList>
            <person name="Huff M."/>
        </authorList>
    </citation>
    <scope>NUCLEOTIDE SEQUENCE</scope>
</reference>
<dbReference type="PANTHER" id="PTHR31951:SF22">
    <property type="entry name" value="ECA1 GAMETOGENESIS RELATED FAMILY"/>
    <property type="match status" value="1"/>
</dbReference>
<feature type="domain" description="Prolamin-like" evidence="3">
    <location>
        <begin position="58"/>
        <end position="129"/>
    </location>
</feature>
<feature type="signal peptide" evidence="2">
    <location>
        <begin position="1"/>
        <end position="23"/>
    </location>
</feature>
<organism evidence="4 5">
    <name type="scientific">Fraxinus pennsylvanica</name>
    <dbReference type="NCBI Taxonomy" id="56036"/>
    <lineage>
        <taxon>Eukaryota</taxon>
        <taxon>Viridiplantae</taxon>
        <taxon>Streptophyta</taxon>
        <taxon>Embryophyta</taxon>
        <taxon>Tracheophyta</taxon>
        <taxon>Spermatophyta</taxon>
        <taxon>Magnoliopsida</taxon>
        <taxon>eudicotyledons</taxon>
        <taxon>Gunneridae</taxon>
        <taxon>Pentapetalae</taxon>
        <taxon>asterids</taxon>
        <taxon>lamiids</taxon>
        <taxon>Lamiales</taxon>
        <taxon>Oleaceae</taxon>
        <taxon>Oleeae</taxon>
        <taxon>Fraxinus</taxon>
    </lineage>
</organism>
<evidence type="ECO:0000259" key="3">
    <source>
        <dbReference type="Pfam" id="PF05617"/>
    </source>
</evidence>
<keyword evidence="5" id="KW-1185">Reference proteome</keyword>
<evidence type="ECO:0000256" key="1">
    <source>
        <dbReference type="ARBA" id="ARBA00022729"/>
    </source>
</evidence>
<proteinExistence type="predicted"/>
<protein>
    <recommendedName>
        <fullName evidence="3">Prolamin-like domain-containing protein</fullName>
    </recommendedName>
</protein>
<dbReference type="Pfam" id="PF05617">
    <property type="entry name" value="Prolamin_like"/>
    <property type="match status" value="1"/>
</dbReference>
<name>A0AAD1Z4V4_9LAMI</name>
<accession>A0AAD1Z4V4</accession>
<dbReference type="EMBL" id="OU503040">
    <property type="protein sequence ID" value="CAI9762318.1"/>
    <property type="molecule type" value="Genomic_DNA"/>
</dbReference>
<sequence>MTTLRFLFMTLALVAFSAQPALALESQEPPSHAAEPPSHTEYTPTEPYPGFDYFVEMCLHNISIECESEIYNSILLNYSVNDKCCPQLVVMGQRCLEAIYETVVATISDFKKRDGTQIMKRSVETLDRCVLITNIESYSPLPSIE</sequence>
<dbReference type="Proteomes" id="UP000834106">
    <property type="component" value="Chromosome 5"/>
</dbReference>
<feature type="chain" id="PRO_5042002721" description="Prolamin-like domain-containing protein" evidence="2">
    <location>
        <begin position="24"/>
        <end position="145"/>
    </location>
</feature>
<dbReference type="InterPro" id="IPR008502">
    <property type="entry name" value="Prolamin-like"/>
</dbReference>
<gene>
    <name evidence="4" type="ORF">FPE_LOCUS9748</name>
</gene>